<feature type="region of interest" description="Disordered" evidence="1">
    <location>
        <begin position="201"/>
        <end position="280"/>
    </location>
</feature>
<dbReference type="EMBL" id="CP031035">
    <property type="protein sequence ID" value="QDZ18559.1"/>
    <property type="molecule type" value="Genomic_DNA"/>
</dbReference>
<dbReference type="Proteomes" id="UP000316726">
    <property type="component" value="Chromosome 2"/>
</dbReference>
<feature type="compositionally biased region" description="Polar residues" evidence="1">
    <location>
        <begin position="148"/>
        <end position="168"/>
    </location>
</feature>
<reference evidence="2 3" key="1">
    <citation type="submission" date="2018-07" db="EMBL/GenBank/DDBJ databases">
        <title>The complete nuclear genome of the prasinophyte Chloropicon primus (CCMP1205).</title>
        <authorList>
            <person name="Pombert J.-F."/>
            <person name="Otis C."/>
            <person name="Turmel M."/>
            <person name="Lemieux C."/>
        </authorList>
    </citation>
    <scope>NUCLEOTIDE SEQUENCE [LARGE SCALE GENOMIC DNA]</scope>
    <source>
        <strain evidence="2 3">CCMP1205</strain>
    </source>
</reference>
<feature type="region of interest" description="Disordered" evidence="1">
    <location>
        <begin position="128"/>
        <end position="168"/>
    </location>
</feature>
<feature type="compositionally biased region" description="Basic and acidic residues" evidence="1">
    <location>
        <begin position="201"/>
        <end position="213"/>
    </location>
</feature>
<proteinExistence type="predicted"/>
<feature type="compositionally biased region" description="Basic residues" evidence="1">
    <location>
        <begin position="82"/>
        <end position="93"/>
    </location>
</feature>
<evidence type="ECO:0000313" key="3">
    <source>
        <dbReference type="Proteomes" id="UP000316726"/>
    </source>
</evidence>
<protein>
    <submittedName>
        <fullName evidence="2">Uncharacterized protein</fullName>
    </submittedName>
</protein>
<sequence length="292" mass="32524">MRLTFWNTTTGGARRVKEKARPGVFLRHATIEEGECVSSLTRLSRLEPSPKWRVEAAEEEREEGETVAIMKTAGLVRNLSRRVQKAKRKRKGSRFSLMESRESNSSLKGLMDLRKNLSVVSFAGVESDNGGLLGKPSGRKQKRKEVQDASSYSFDNTPSGSTGPESSFGTKLQVLLQHHDTELQDLKRKQKDELQSLLYRANEDHGDTMRSDPMDVAENDAASHSPTGSSLVPAADADRNDDPLLAGEAPVEEARTPEQPQLLNTRKTPRRTGNGRNWHGYGRAASKPWWMV</sequence>
<name>A0A5B8MDQ5_9CHLO</name>
<gene>
    <name evidence="2" type="ORF">A3770_02p10770</name>
</gene>
<keyword evidence="3" id="KW-1185">Reference proteome</keyword>
<evidence type="ECO:0000313" key="2">
    <source>
        <dbReference type="EMBL" id="QDZ18559.1"/>
    </source>
</evidence>
<organism evidence="2 3">
    <name type="scientific">Chloropicon primus</name>
    <dbReference type="NCBI Taxonomy" id="1764295"/>
    <lineage>
        <taxon>Eukaryota</taxon>
        <taxon>Viridiplantae</taxon>
        <taxon>Chlorophyta</taxon>
        <taxon>Chloropicophyceae</taxon>
        <taxon>Chloropicales</taxon>
        <taxon>Chloropicaceae</taxon>
        <taxon>Chloropicon</taxon>
    </lineage>
</organism>
<accession>A0A5B8MDQ5</accession>
<dbReference type="AlphaFoldDB" id="A0A5B8MDQ5"/>
<feature type="region of interest" description="Disordered" evidence="1">
    <location>
        <begin position="82"/>
        <end position="101"/>
    </location>
</feature>
<evidence type="ECO:0000256" key="1">
    <source>
        <dbReference type="SAM" id="MobiDB-lite"/>
    </source>
</evidence>